<evidence type="ECO:0000313" key="3">
    <source>
        <dbReference type="Proteomes" id="UP001274896"/>
    </source>
</evidence>
<comment type="caution">
    <text evidence="2">The sequence shown here is derived from an EMBL/GenBank/DDBJ whole genome shotgun (WGS) entry which is preliminary data.</text>
</comment>
<gene>
    <name evidence="2" type="ORF">QTP70_013174</name>
</gene>
<dbReference type="PANTHER" id="PTHR47272:SF2">
    <property type="entry name" value="PIGGYBAC TRANSPOSABLE ELEMENT-DERIVED PROTEIN 3-LIKE"/>
    <property type="match status" value="1"/>
</dbReference>
<feature type="domain" description="PiggyBac transposable element-derived protein" evidence="1">
    <location>
        <begin position="19"/>
        <end position="117"/>
    </location>
</feature>
<name>A0AAE0R168_9TELE</name>
<dbReference type="Proteomes" id="UP001274896">
    <property type="component" value="Unassembled WGS sequence"/>
</dbReference>
<dbReference type="AlphaFoldDB" id="A0AAE0R168"/>
<proteinExistence type="predicted"/>
<protein>
    <recommendedName>
        <fullName evidence="1">PiggyBac transposable element-derived protein domain-containing protein</fullName>
    </recommendedName>
</protein>
<dbReference type="Pfam" id="PF13843">
    <property type="entry name" value="DDE_Tnp_1_7"/>
    <property type="match status" value="1"/>
</dbReference>
<dbReference type="EMBL" id="JAUCMX010000007">
    <property type="protein sequence ID" value="KAK3539740.1"/>
    <property type="molecule type" value="Genomic_DNA"/>
</dbReference>
<dbReference type="InterPro" id="IPR029526">
    <property type="entry name" value="PGBD"/>
</dbReference>
<reference evidence="2" key="1">
    <citation type="submission" date="2023-06" db="EMBL/GenBank/DDBJ databases">
        <title>Male Hemibagrus guttatus genome.</title>
        <authorList>
            <person name="Bian C."/>
        </authorList>
    </citation>
    <scope>NUCLEOTIDE SEQUENCE</scope>
    <source>
        <strain evidence="2">Male_cb2023</strain>
        <tissue evidence="2">Muscle</tissue>
    </source>
</reference>
<dbReference type="PANTHER" id="PTHR47272">
    <property type="entry name" value="DDE_TNP_1_7 DOMAIN-CONTAINING PROTEIN"/>
    <property type="match status" value="1"/>
</dbReference>
<organism evidence="2 3">
    <name type="scientific">Hemibagrus guttatus</name>
    <dbReference type="NCBI Taxonomy" id="175788"/>
    <lineage>
        <taxon>Eukaryota</taxon>
        <taxon>Metazoa</taxon>
        <taxon>Chordata</taxon>
        <taxon>Craniata</taxon>
        <taxon>Vertebrata</taxon>
        <taxon>Euteleostomi</taxon>
        <taxon>Actinopterygii</taxon>
        <taxon>Neopterygii</taxon>
        <taxon>Teleostei</taxon>
        <taxon>Ostariophysi</taxon>
        <taxon>Siluriformes</taxon>
        <taxon>Bagridae</taxon>
        <taxon>Hemibagrus</taxon>
    </lineage>
</organism>
<evidence type="ECO:0000259" key="1">
    <source>
        <dbReference type="Pfam" id="PF13843"/>
    </source>
</evidence>
<keyword evidence="3" id="KW-1185">Reference proteome</keyword>
<accession>A0AAE0R168</accession>
<sequence length="230" mass="26356">MIGDQSIKKKGRGASEMVVRRSPPELAVIKWFDNKPVIMASSAYGIEPQDICKRWSKKEKKFVQVSRPASVAEYNSNMGGVDLADRMLSFYRMATRTRKWTVRVIFHFLDLAISNAWLQYKTDCHLLGKKPQKFLEFKLLLGEMLITKGQVGISSDSDDDYTPPHQKWKPQPNVALRHYGAIYLPEMVDETHASRCRRSGCNSKTYVMCTKCKVFLCVSKKGNCFLKYTP</sequence>
<evidence type="ECO:0000313" key="2">
    <source>
        <dbReference type="EMBL" id="KAK3539740.1"/>
    </source>
</evidence>